<accession>A0A5C6M1H3</accession>
<protein>
    <submittedName>
        <fullName evidence="1">Uncharacterized protein</fullName>
    </submittedName>
</protein>
<sequence length="48" mass="5404">NTDADFLSLGALLVFDPEKEQFTNNPSANAWLTREYRAPYICPTADKV</sequence>
<dbReference type="AlphaFoldDB" id="A0A5C6M1H3"/>
<dbReference type="Proteomes" id="UP000321083">
    <property type="component" value="Unassembled WGS sequence"/>
</dbReference>
<reference evidence="1 2" key="2">
    <citation type="submission" date="2019-08" db="EMBL/GenBank/DDBJ databases">
        <authorList>
            <person name="Henke P."/>
        </authorList>
    </citation>
    <scope>NUCLEOTIDE SEQUENCE [LARGE SCALE GENOMIC DNA]</scope>
    <source>
        <strain evidence="1">Phe10_nw2017</strain>
    </source>
</reference>
<evidence type="ECO:0000313" key="2">
    <source>
        <dbReference type="Proteomes" id="UP000321083"/>
    </source>
</evidence>
<reference evidence="1 2" key="1">
    <citation type="submission" date="2019-08" db="EMBL/GenBank/DDBJ databases">
        <title>100 year-old enigma solved: identification of Planctomyces bekefii, the type genus and species of the phylum Planctomycetes.</title>
        <authorList>
            <person name="Svetlana D.N."/>
            <person name="Overmann J."/>
        </authorList>
    </citation>
    <scope>NUCLEOTIDE SEQUENCE [LARGE SCALE GENOMIC DNA]</scope>
    <source>
        <strain evidence="1">Phe10_nw2017</strain>
    </source>
</reference>
<gene>
    <name evidence="1" type="ORF">E3A20_22690</name>
</gene>
<comment type="caution">
    <text evidence="1">The sequence shown here is derived from an EMBL/GenBank/DDBJ whole genome shotgun (WGS) entry which is preliminary data.</text>
</comment>
<name>A0A5C6M1H3_9PLAN</name>
<dbReference type="EMBL" id="SRHE01000587">
    <property type="protein sequence ID" value="TWW08600.1"/>
    <property type="molecule type" value="Genomic_DNA"/>
</dbReference>
<organism evidence="1 2">
    <name type="scientific">Planctomyces bekefii</name>
    <dbReference type="NCBI Taxonomy" id="1653850"/>
    <lineage>
        <taxon>Bacteria</taxon>
        <taxon>Pseudomonadati</taxon>
        <taxon>Planctomycetota</taxon>
        <taxon>Planctomycetia</taxon>
        <taxon>Planctomycetales</taxon>
        <taxon>Planctomycetaceae</taxon>
        <taxon>Planctomyces</taxon>
    </lineage>
</organism>
<evidence type="ECO:0000313" key="1">
    <source>
        <dbReference type="EMBL" id="TWW08600.1"/>
    </source>
</evidence>
<keyword evidence="2" id="KW-1185">Reference proteome</keyword>
<proteinExistence type="predicted"/>
<feature type="non-terminal residue" evidence="1">
    <location>
        <position position="1"/>
    </location>
</feature>